<dbReference type="OrthoDB" id="161697at2157"/>
<dbReference type="Proteomes" id="UP000281431">
    <property type="component" value="Unassembled WGS sequence"/>
</dbReference>
<protein>
    <submittedName>
        <fullName evidence="2">Transcriptional regulator</fullName>
    </submittedName>
</protein>
<accession>A0A3N6MQG0</accession>
<keyword evidence="3" id="KW-1185">Reference proteome</keyword>
<name>A0A3N6MQG0_NATCH</name>
<evidence type="ECO:0000259" key="1">
    <source>
        <dbReference type="Pfam" id="PF24035"/>
    </source>
</evidence>
<dbReference type="InterPro" id="IPR055768">
    <property type="entry name" value="DUF7344"/>
</dbReference>
<organism evidence="2 3">
    <name type="scientific">Natrarchaeobius chitinivorans</name>
    <dbReference type="NCBI Taxonomy" id="1679083"/>
    <lineage>
        <taxon>Archaea</taxon>
        <taxon>Methanobacteriati</taxon>
        <taxon>Methanobacteriota</taxon>
        <taxon>Stenosarchaea group</taxon>
        <taxon>Halobacteria</taxon>
        <taxon>Halobacteriales</taxon>
        <taxon>Natrialbaceae</taxon>
        <taxon>Natrarchaeobius</taxon>
    </lineage>
</organism>
<dbReference type="Pfam" id="PF24035">
    <property type="entry name" value="DUF7344"/>
    <property type="match status" value="1"/>
</dbReference>
<feature type="domain" description="DUF7344" evidence="1">
    <location>
        <begin position="21"/>
        <end position="57"/>
    </location>
</feature>
<sequence>MELADENPRTEDEFEVTEFVADDDSLNQFKLELYHTHLPKLADSGFVDWNTQTKTITRGSQFDEIEPLLTLLTNHQDELPLDWP</sequence>
<gene>
    <name evidence="2" type="ORF">EA472_17870</name>
</gene>
<dbReference type="AlphaFoldDB" id="A0A3N6MQG0"/>
<comment type="caution">
    <text evidence="2">The sequence shown here is derived from an EMBL/GenBank/DDBJ whole genome shotgun (WGS) entry which is preliminary data.</text>
</comment>
<evidence type="ECO:0000313" key="2">
    <source>
        <dbReference type="EMBL" id="RQG98481.1"/>
    </source>
</evidence>
<evidence type="ECO:0000313" key="3">
    <source>
        <dbReference type="Proteomes" id="UP000281431"/>
    </source>
</evidence>
<reference evidence="2 3" key="1">
    <citation type="submission" date="2018-10" db="EMBL/GenBank/DDBJ databases">
        <title>Natrarchaeobius chitinivorans gen. nov., sp. nov., and Natrarchaeobius haloalkaliphilus sp. nov., alkaliphilic, chitin-utilizing haloarchaea from hypersaline alkaline lakes.</title>
        <authorList>
            <person name="Sorokin D.Y."/>
            <person name="Elcheninov A.G."/>
            <person name="Kostrikina N.A."/>
            <person name="Bale N.J."/>
            <person name="Sinninghe Damste J.S."/>
            <person name="Khijniak T.V."/>
            <person name="Kublanov I.V."/>
            <person name="Toshchakov S.V."/>
        </authorList>
    </citation>
    <scope>NUCLEOTIDE SEQUENCE [LARGE SCALE GENOMIC DNA]</scope>
    <source>
        <strain evidence="2 3">AArcht7</strain>
    </source>
</reference>
<proteinExistence type="predicted"/>
<dbReference type="EMBL" id="REFZ01000015">
    <property type="protein sequence ID" value="RQG98481.1"/>
    <property type="molecule type" value="Genomic_DNA"/>
</dbReference>